<dbReference type="AlphaFoldDB" id="A0A1Q5UKH2"/>
<evidence type="ECO:0000313" key="1">
    <source>
        <dbReference type="EMBL" id="OKP12967.1"/>
    </source>
</evidence>
<dbReference type="EMBL" id="MNBE01000165">
    <property type="protein sequence ID" value="OKP12967.1"/>
    <property type="molecule type" value="Genomic_DNA"/>
</dbReference>
<evidence type="ECO:0000313" key="2">
    <source>
        <dbReference type="Proteomes" id="UP000186955"/>
    </source>
</evidence>
<name>A0A1Q5UKH2_9EURO</name>
<reference evidence="1 2" key="1">
    <citation type="submission" date="2016-10" db="EMBL/GenBank/DDBJ databases">
        <title>Genome sequence of the ascomycete fungus Penicillium subrubescens.</title>
        <authorList>
            <person name="De Vries R.P."/>
            <person name="Peng M."/>
            <person name="Dilokpimol A."/>
            <person name="Hilden K."/>
            <person name="Makela M.R."/>
            <person name="Grigoriev I."/>
            <person name="Riley R."/>
            <person name="Granchi Z."/>
        </authorList>
    </citation>
    <scope>NUCLEOTIDE SEQUENCE [LARGE SCALE GENOMIC DNA]</scope>
    <source>
        <strain evidence="1 2">CBS 132785</strain>
    </source>
</reference>
<sequence length="139" mass="15029">MQGQRRRQTLQTLEVKGIESSVNVDFSCNDRISFAQAAGKPSAIACFIIFFQPSGVWGRSSRWRYNGFSVYSATANIRSSSGGSSSTAGKVVAAHQDDLLRQGPHAENLALPTSLLPRRRSVPQAELLAAGLPPKQRQG</sequence>
<organism evidence="1 2">
    <name type="scientific">Penicillium subrubescens</name>
    <dbReference type="NCBI Taxonomy" id="1316194"/>
    <lineage>
        <taxon>Eukaryota</taxon>
        <taxon>Fungi</taxon>
        <taxon>Dikarya</taxon>
        <taxon>Ascomycota</taxon>
        <taxon>Pezizomycotina</taxon>
        <taxon>Eurotiomycetes</taxon>
        <taxon>Eurotiomycetidae</taxon>
        <taxon>Eurotiales</taxon>
        <taxon>Aspergillaceae</taxon>
        <taxon>Penicillium</taxon>
    </lineage>
</organism>
<proteinExistence type="predicted"/>
<gene>
    <name evidence="1" type="ORF">PENSUB_1349</name>
</gene>
<dbReference type="Proteomes" id="UP000186955">
    <property type="component" value="Unassembled WGS sequence"/>
</dbReference>
<comment type="caution">
    <text evidence="1">The sequence shown here is derived from an EMBL/GenBank/DDBJ whole genome shotgun (WGS) entry which is preliminary data.</text>
</comment>
<accession>A0A1Q5UKH2</accession>
<keyword evidence="2" id="KW-1185">Reference proteome</keyword>
<protein>
    <submittedName>
        <fullName evidence="1">Uncharacterized protein</fullName>
    </submittedName>
</protein>